<dbReference type="SMART" id="SM00866">
    <property type="entry name" value="UTRA"/>
    <property type="match status" value="1"/>
</dbReference>
<dbReference type="Proteomes" id="UP000434052">
    <property type="component" value="Unassembled WGS sequence"/>
</dbReference>
<evidence type="ECO:0000259" key="4">
    <source>
        <dbReference type="PROSITE" id="PS50949"/>
    </source>
</evidence>
<evidence type="ECO:0000313" key="6">
    <source>
        <dbReference type="EMBL" id="TVM32282.1"/>
    </source>
</evidence>
<keyword evidence="1" id="KW-0805">Transcription regulation</keyword>
<dbReference type="CDD" id="cd07377">
    <property type="entry name" value="WHTH_GntR"/>
    <property type="match status" value="1"/>
</dbReference>
<evidence type="ECO:0000256" key="1">
    <source>
        <dbReference type="ARBA" id="ARBA00023015"/>
    </source>
</evidence>
<dbReference type="PANTHER" id="PTHR44846:SF1">
    <property type="entry name" value="MANNOSYL-D-GLYCERATE TRANSPORT_METABOLISM SYSTEM REPRESSOR MNGR-RELATED"/>
    <property type="match status" value="1"/>
</dbReference>
<evidence type="ECO:0000313" key="5">
    <source>
        <dbReference type="EMBL" id="QJT10331.1"/>
    </source>
</evidence>
<gene>
    <name evidence="6" type="primary">phnF</name>
    <name evidence="6" type="ORF">DQK91_15475</name>
    <name evidence="5" type="ORF">E8L03_15945</name>
</gene>
<dbReference type="InterPro" id="IPR011663">
    <property type="entry name" value="UTRA"/>
</dbReference>
<dbReference type="GO" id="GO:0045892">
    <property type="term" value="P:negative regulation of DNA-templated transcription"/>
    <property type="evidence" value="ECO:0007669"/>
    <property type="project" value="TreeGrafter"/>
</dbReference>
<reference evidence="5 8" key="2">
    <citation type="submission" date="2019-04" db="EMBL/GenBank/DDBJ databases">
        <title>Isolation and culture of sulfate reducing bacteria from the cold seep of the South China Sea.</title>
        <authorList>
            <person name="Sun C."/>
            <person name="Liu R."/>
        </authorList>
    </citation>
    <scope>NUCLEOTIDE SEQUENCE [LARGE SCALE GENOMIC DNA]</scope>
    <source>
        <strain evidence="5 8">CS1</strain>
    </source>
</reference>
<evidence type="ECO:0000256" key="3">
    <source>
        <dbReference type="ARBA" id="ARBA00023163"/>
    </source>
</evidence>
<name>A0A6P1ZHM8_9BACT</name>
<dbReference type="AlphaFoldDB" id="A0A6P1ZHM8"/>
<dbReference type="SUPFAM" id="SSF46785">
    <property type="entry name" value="Winged helix' DNA-binding domain"/>
    <property type="match status" value="1"/>
</dbReference>
<dbReference type="InterPro" id="IPR036390">
    <property type="entry name" value="WH_DNA-bd_sf"/>
</dbReference>
<evidence type="ECO:0000313" key="7">
    <source>
        <dbReference type="Proteomes" id="UP000434052"/>
    </source>
</evidence>
<dbReference type="GO" id="GO:0003700">
    <property type="term" value="F:DNA-binding transcription factor activity"/>
    <property type="evidence" value="ECO:0007669"/>
    <property type="project" value="InterPro"/>
</dbReference>
<dbReference type="SUPFAM" id="SSF64288">
    <property type="entry name" value="Chorismate lyase-like"/>
    <property type="match status" value="1"/>
</dbReference>
<dbReference type="NCBIfam" id="TIGR02325">
    <property type="entry name" value="C_P_lyase_phnF"/>
    <property type="match status" value="1"/>
</dbReference>
<dbReference type="Pfam" id="PF00392">
    <property type="entry name" value="GntR"/>
    <property type="match status" value="1"/>
</dbReference>
<sequence>MTLPRTAGVTLWRQIVLNLERDILSGAFAPGEKLPTEMELADRFRVNRHTVRRAMVVLQEKDLVRVEQGRGAFVQDHLIEYSVGKRTRFSENMALQNHLPGGTLLNKDVVESEGEMAQALQLPAGRKAVRMDILREADGRPIAIASHFFPLPRFTGIDEMFVQKSSITACLTEFGVADFTRVYTRITARPPTQEEAVILRQPRTRPLLVAKSLNVDTRGLPIDYGCTRYNSDRVQIALDKA</sequence>
<dbReference type="GO" id="GO:0003677">
    <property type="term" value="F:DNA binding"/>
    <property type="evidence" value="ECO:0007669"/>
    <property type="project" value="UniProtKB-KW"/>
</dbReference>
<keyword evidence="3" id="KW-0804">Transcription</keyword>
<dbReference type="PRINTS" id="PR00035">
    <property type="entry name" value="HTHGNTR"/>
</dbReference>
<dbReference type="InterPro" id="IPR000524">
    <property type="entry name" value="Tscrpt_reg_HTH_GntR"/>
</dbReference>
<dbReference type="InterPro" id="IPR012702">
    <property type="entry name" value="CP_lyase_PhnF"/>
</dbReference>
<keyword evidence="8" id="KW-1185">Reference proteome</keyword>
<feature type="domain" description="HTH gntR-type" evidence="4">
    <location>
        <begin position="9"/>
        <end position="77"/>
    </location>
</feature>
<dbReference type="Proteomes" id="UP000503251">
    <property type="component" value="Chromosome"/>
</dbReference>
<dbReference type="InterPro" id="IPR036388">
    <property type="entry name" value="WH-like_DNA-bd_sf"/>
</dbReference>
<dbReference type="PANTHER" id="PTHR44846">
    <property type="entry name" value="MANNOSYL-D-GLYCERATE TRANSPORT/METABOLISM SYSTEM REPRESSOR MNGR-RELATED"/>
    <property type="match status" value="1"/>
</dbReference>
<dbReference type="Gene3D" id="1.10.10.10">
    <property type="entry name" value="Winged helix-like DNA-binding domain superfamily/Winged helix DNA-binding domain"/>
    <property type="match status" value="1"/>
</dbReference>
<dbReference type="InterPro" id="IPR028978">
    <property type="entry name" value="Chorismate_lyase_/UTRA_dom_sf"/>
</dbReference>
<organism evidence="6 7">
    <name type="scientific">Oceanidesulfovibrio marinus</name>
    <dbReference type="NCBI Taxonomy" id="370038"/>
    <lineage>
        <taxon>Bacteria</taxon>
        <taxon>Pseudomonadati</taxon>
        <taxon>Thermodesulfobacteriota</taxon>
        <taxon>Desulfovibrionia</taxon>
        <taxon>Desulfovibrionales</taxon>
        <taxon>Desulfovibrionaceae</taxon>
        <taxon>Oceanidesulfovibrio</taxon>
    </lineage>
</organism>
<dbReference type="EMBL" id="CP039543">
    <property type="protein sequence ID" value="QJT10331.1"/>
    <property type="molecule type" value="Genomic_DNA"/>
</dbReference>
<proteinExistence type="predicted"/>
<dbReference type="RefSeq" id="WP_144306294.1">
    <property type="nucleotide sequence ID" value="NZ_CP039543.1"/>
</dbReference>
<dbReference type="PROSITE" id="PS50949">
    <property type="entry name" value="HTH_GNTR"/>
    <property type="match status" value="1"/>
</dbReference>
<reference evidence="6 7" key="1">
    <citation type="submission" date="2018-06" db="EMBL/GenBank/DDBJ databases">
        <title>Complete genome of Desulfovibrio marinus P48SEP.</title>
        <authorList>
            <person name="Crispim J.S."/>
            <person name="Vidigal P.M.P."/>
            <person name="Silva L.C.F."/>
            <person name="Araujo L.C."/>
            <person name="Laguardia C.N."/>
            <person name="Dias R.S."/>
            <person name="Sousa M.P."/>
            <person name="Paula S.O."/>
            <person name="Silva C."/>
        </authorList>
    </citation>
    <scope>NUCLEOTIDE SEQUENCE [LARGE SCALE GENOMIC DNA]</scope>
    <source>
        <strain evidence="6 7">P48SEP</strain>
    </source>
</reference>
<dbReference type="InterPro" id="IPR050679">
    <property type="entry name" value="Bact_HTH_transcr_reg"/>
</dbReference>
<dbReference type="EMBL" id="QMIF01000011">
    <property type="protein sequence ID" value="TVM32282.1"/>
    <property type="molecule type" value="Genomic_DNA"/>
</dbReference>
<protein>
    <submittedName>
        <fullName evidence="6">Phosphonate metabolism transcriptional regulator PhnF</fullName>
    </submittedName>
</protein>
<accession>A0A6P1ZHM8</accession>
<dbReference type="Pfam" id="PF07702">
    <property type="entry name" value="UTRA"/>
    <property type="match status" value="1"/>
</dbReference>
<dbReference type="Gene3D" id="3.40.1410.10">
    <property type="entry name" value="Chorismate lyase-like"/>
    <property type="match status" value="1"/>
</dbReference>
<evidence type="ECO:0000313" key="8">
    <source>
        <dbReference type="Proteomes" id="UP000503251"/>
    </source>
</evidence>
<evidence type="ECO:0000256" key="2">
    <source>
        <dbReference type="ARBA" id="ARBA00023125"/>
    </source>
</evidence>
<dbReference type="OrthoDB" id="5454556at2"/>
<dbReference type="SMART" id="SM00345">
    <property type="entry name" value="HTH_GNTR"/>
    <property type="match status" value="1"/>
</dbReference>
<keyword evidence="2" id="KW-0238">DNA-binding</keyword>